<accession>A0A239LK05</accession>
<feature type="compositionally biased region" description="Low complexity" evidence="1">
    <location>
        <begin position="201"/>
        <end position="220"/>
    </location>
</feature>
<dbReference type="EMBL" id="FZOU01000007">
    <property type="protein sequence ID" value="SNT30801.1"/>
    <property type="molecule type" value="Genomic_DNA"/>
</dbReference>
<proteinExistence type="predicted"/>
<dbReference type="RefSeq" id="WP_089409716.1">
    <property type="nucleotide sequence ID" value="NZ_FZOU01000007.1"/>
</dbReference>
<organism evidence="3 4">
    <name type="scientific">Granulicella rosea</name>
    <dbReference type="NCBI Taxonomy" id="474952"/>
    <lineage>
        <taxon>Bacteria</taxon>
        <taxon>Pseudomonadati</taxon>
        <taxon>Acidobacteriota</taxon>
        <taxon>Terriglobia</taxon>
        <taxon>Terriglobales</taxon>
        <taxon>Acidobacteriaceae</taxon>
        <taxon>Granulicella</taxon>
    </lineage>
</organism>
<feature type="compositionally biased region" description="Basic and acidic residues" evidence="1">
    <location>
        <begin position="276"/>
        <end position="287"/>
    </location>
</feature>
<keyword evidence="4" id="KW-1185">Reference proteome</keyword>
<protein>
    <submittedName>
        <fullName evidence="3">Uncharacterized protein</fullName>
    </submittedName>
</protein>
<evidence type="ECO:0000313" key="4">
    <source>
        <dbReference type="Proteomes" id="UP000198356"/>
    </source>
</evidence>
<feature type="compositionally biased region" description="Low complexity" evidence="1">
    <location>
        <begin position="173"/>
        <end position="187"/>
    </location>
</feature>
<feature type="compositionally biased region" description="Basic and acidic residues" evidence="1">
    <location>
        <begin position="188"/>
        <end position="200"/>
    </location>
</feature>
<feature type="compositionally biased region" description="Basic and acidic residues" evidence="1">
    <location>
        <begin position="222"/>
        <end position="234"/>
    </location>
</feature>
<feature type="chain" id="PRO_5012851056" evidence="2">
    <location>
        <begin position="22"/>
        <end position="565"/>
    </location>
</feature>
<feature type="compositionally biased region" description="Basic and acidic residues" evidence="1">
    <location>
        <begin position="252"/>
        <end position="263"/>
    </location>
</feature>
<gene>
    <name evidence="3" type="ORF">SAMN05421770_10786</name>
</gene>
<feature type="compositionally biased region" description="Low complexity" evidence="1">
    <location>
        <begin position="288"/>
        <end position="299"/>
    </location>
</feature>
<feature type="compositionally biased region" description="Low complexity" evidence="1">
    <location>
        <begin position="264"/>
        <end position="274"/>
    </location>
</feature>
<feature type="compositionally biased region" description="Low complexity" evidence="1">
    <location>
        <begin position="235"/>
        <end position="251"/>
    </location>
</feature>
<feature type="region of interest" description="Disordered" evidence="1">
    <location>
        <begin position="144"/>
        <end position="358"/>
    </location>
</feature>
<evidence type="ECO:0000313" key="3">
    <source>
        <dbReference type="EMBL" id="SNT30801.1"/>
    </source>
</evidence>
<name>A0A239LK05_9BACT</name>
<evidence type="ECO:0000256" key="1">
    <source>
        <dbReference type="SAM" id="MobiDB-lite"/>
    </source>
</evidence>
<feature type="signal peptide" evidence="2">
    <location>
        <begin position="1"/>
        <end position="21"/>
    </location>
</feature>
<reference evidence="3 4" key="1">
    <citation type="submission" date="2017-06" db="EMBL/GenBank/DDBJ databases">
        <authorList>
            <person name="Kim H.J."/>
            <person name="Triplett B.A."/>
        </authorList>
    </citation>
    <scope>NUCLEOTIDE SEQUENCE [LARGE SCALE GENOMIC DNA]</scope>
    <source>
        <strain evidence="3 4">DSM 18704</strain>
    </source>
</reference>
<dbReference type="OrthoDB" id="113128at2"/>
<sequence length="565" mass="60077">MMSRRTILAALLFAPPMLSHALFSQTHRVEKQQAVVRAVGVYEWTGDLAKPDASRLIPVTVYIDSELRDAGVYLARPVPFALETGTIFDLDEAGIVKGTVELSFARHLVPSETASNDATPYDDGWFGYGVYKPLPVIKVKPATKVRQSNASVAVNGQTKPDSDRPSFARKPAADSSAPPTASNSSSNDPDRPTMKRKDDSAASTPAATSSTTTPAASAPADDPDRPTMKRRDDSSAPSTTPAATTTSTPAADPDRPTLTRKTDSTASTTSSSSADDPDRPTMKKRQDTASTTTDTSTPPADDPDRPTLKKRSPAELKQAAKERNQSSSDGIGSLNDDPNRPKIHRGKPAGALSDDDLTKLTGLPQNLHQMVAVSDAVNRPPHNFTLAWDTEQEHAVILGKLQGFAREKVLAYNATVAAAAPPPPPVKPPATAAARRKAALAAKMPPPEMALTDESVKAYTLSYGGAPTYVYTAAAPPGPDGAVRYVAVVAQADALGELKVAMSSVTDALHLDRTPRMRLVDAVDVEASNRASLLMELRAQHSRQFALYRVIGAQSQQIFTTGSTQ</sequence>
<evidence type="ECO:0000256" key="2">
    <source>
        <dbReference type="SAM" id="SignalP"/>
    </source>
</evidence>
<dbReference type="AlphaFoldDB" id="A0A239LK05"/>
<dbReference type="Proteomes" id="UP000198356">
    <property type="component" value="Unassembled WGS sequence"/>
</dbReference>
<keyword evidence="2" id="KW-0732">Signal</keyword>
<feature type="compositionally biased region" description="Basic and acidic residues" evidence="1">
    <location>
        <begin position="302"/>
        <end position="324"/>
    </location>
</feature>
<feature type="compositionally biased region" description="Polar residues" evidence="1">
    <location>
        <begin position="145"/>
        <end position="159"/>
    </location>
</feature>